<gene>
    <name evidence="1" type="ORF">DI09_12p310</name>
</gene>
<proteinExistence type="predicted"/>
<dbReference type="RefSeq" id="XP_013239290.1">
    <property type="nucleotide sequence ID" value="XM_013383836.1"/>
</dbReference>
<protein>
    <submittedName>
        <fullName evidence="1">Uncharacterized protein</fullName>
    </submittedName>
</protein>
<reference evidence="1 2" key="1">
    <citation type="submission" date="2014-04" db="EMBL/GenBank/DDBJ databases">
        <title>A new species of microsporidia sheds light on the evolution of extreme parasitism.</title>
        <authorList>
            <person name="Haag K.L."/>
            <person name="James T.Y."/>
            <person name="Larsson R."/>
            <person name="Schaer T.M."/>
            <person name="Refardt D."/>
            <person name="Pombert J.-F."/>
            <person name="Ebert D."/>
        </authorList>
    </citation>
    <scope>NUCLEOTIDE SEQUENCE [LARGE SCALE GENOMIC DNA]</scope>
    <source>
        <strain evidence="1 2">UGP3</strain>
        <tissue evidence="1">Spores</tissue>
    </source>
</reference>
<evidence type="ECO:0000313" key="2">
    <source>
        <dbReference type="Proteomes" id="UP000029725"/>
    </source>
</evidence>
<name>A0A098VUW7_9MICR</name>
<dbReference type="Proteomes" id="UP000029725">
    <property type="component" value="Unassembled WGS sequence"/>
</dbReference>
<dbReference type="VEuPathDB" id="MicrosporidiaDB:DI09_12p310"/>
<accession>A0A098VUW7</accession>
<evidence type="ECO:0000313" key="1">
    <source>
        <dbReference type="EMBL" id="KGG52863.1"/>
    </source>
</evidence>
<dbReference type="GeneID" id="25258261"/>
<organism evidence="1 2">
    <name type="scientific">Mitosporidium daphniae</name>
    <dbReference type="NCBI Taxonomy" id="1485682"/>
    <lineage>
        <taxon>Eukaryota</taxon>
        <taxon>Fungi</taxon>
        <taxon>Fungi incertae sedis</taxon>
        <taxon>Microsporidia</taxon>
        <taxon>Mitosporidium</taxon>
    </lineage>
</organism>
<keyword evidence="2" id="KW-1185">Reference proteome</keyword>
<comment type="caution">
    <text evidence="1">The sequence shown here is derived from an EMBL/GenBank/DDBJ whole genome shotgun (WGS) entry which is preliminary data.</text>
</comment>
<sequence>MKRVAQLLYGHTLYEECVVNIPKDTMDHEHLVKTAAMVGLALPKCPSKEQLNQSLGEIPLKADQKNSTQTIEN</sequence>
<dbReference type="AlphaFoldDB" id="A0A098VUW7"/>
<dbReference type="HOGENOM" id="CLU_2705339_0_0_1"/>
<dbReference type="EMBL" id="JMKJ01000033">
    <property type="protein sequence ID" value="KGG52863.1"/>
    <property type="molecule type" value="Genomic_DNA"/>
</dbReference>